<dbReference type="PANTHER" id="PTHR30614">
    <property type="entry name" value="MEMBRANE COMPONENT OF AMINO ACID ABC TRANSPORTER"/>
    <property type="match status" value="1"/>
</dbReference>
<comment type="similarity">
    <text evidence="8">Belongs to the binding-protein-dependent transport system permease family.</text>
</comment>
<keyword evidence="2 8" id="KW-0813">Transport</keyword>
<dbReference type="KEGG" id="mhev:MHEL_08300"/>
<reference evidence="10 11" key="1">
    <citation type="journal article" date="2019" name="Emerg. Microbes Infect.">
        <title>Comprehensive subspecies identification of 175 nontuberculous mycobacteria species based on 7547 genomic profiles.</title>
        <authorList>
            <person name="Matsumoto Y."/>
            <person name="Kinjo T."/>
            <person name="Motooka D."/>
            <person name="Nabeya D."/>
            <person name="Jung N."/>
            <person name="Uechi K."/>
            <person name="Horii T."/>
            <person name="Iida T."/>
            <person name="Fujita J."/>
            <person name="Nakamura S."/>
        </authorList>
    </citation>
    <scope>NUCLEOTIDE SEQUENCE [LARGE SCALE GENOMIC DNA]</scope>
    <source>
        <strain evidence="10 11">JCM 30396</strain>
    </source>
</reference>
<gene>
    <name evidence="10" type="ORF">MHEL_08300</name>
</gene>
<dbReference type="PROSITE" id="PS50928">
    <property type="entry name" value="ABC_TM1"/>
    <property type="match status" value="1"/>
</dbReference>
<feature type="domain" description="ABC transmembrane type-1" evidence="9">
    <location>
        <begin position="19"/>
        <end position="204"/>
    </location>
</feature>
<evidence type="ECO:0000256" key="2">
    <source>
        <dbReference type="ARBA" id="ARBA00022448"/>
    </source>
</evidence>
<keyword evidence="5" id="KW-0029">Amino-acid transport</keyword>
<dbReference type="PANTHER" id="PTHR30614:SF0">
    <property type="entry name" value="L-CYSTINE TRANSPORT SYSTEM PERMEASE PROTEIN TCYL"/>
    <property type="match status" value="1"/>
</dbReference>
<evidence type="ECO:0000256" key="8">
    <source>
        <dbReference type="RuleBase" id="RU363032"/>
    </source>
</evidence>
<dbReference type="NCBIfam" id="TIGR01726">
    <property type="entry name" value="HEQRo_perm_3TM"/>
    <property type="match status" value="1"/>
</dbReference>
<dbReference type="CDD" id="cd06261">
    <property type="entry name" value="TM_PBP2"/>
    <property type="match status" value="1"/>
</dbReference>
<keyword evidence="3" id="KW-1003">Cell membrane</keyword>
<evidence type="ECO:0000256" key="7">
    <source>
        <dbReference type="ARBA" id="ARBA00023136"/>
    </source>
</evidence>
<dbReference type="Pfam" id="PF00528">
    <property type="entry name" value="BPD_transp_1"/>
    <property type="match status" value="1"/>
</dbReference>
<organism evidence="10 11">
    <name type="scientific">Mycolicibacterium helvum</name>
    <dbReference type="NCBI Taxonomy" id="1534349"/>
    <lineage>
        <taxon>Bacteria</taxon>
        <taxon>Bacillati</taxon>
        <taxon>Actinomycetota</taxon>
        <taxon>Actinomycetes</taxon>
        <taxon>Mycobacteriales</taxon>
        <taxon>Mycobacteriaceae</taxon>
        <taxon>Mycolicibacterium</taxon>
    </lineage>
</organism>
<proteinExistence type="inferred from homology"/>
<evidence type="ECO:0000313" key="11">
    <source>
        <dbReference type="Proteomes" id="UP000467148"/>
    </source>
</evidence>
<dbReference type="GO" id="GO:0022857">
    <property type="term" value="F:transmembrane transporter activity"/>
    <property type="evidence" value="ECO:0007669"/>
    <property type="project" value="InterPro"/>
</dbReference>
<dbReference type="AlphaFoldDB" id="A0A7I7SZX2"/>
<dbReference type="InterPro" id="IPR035906">
    <property type="entry name" value="MetI-like_sf"/>
</dbReference>
<dbReference type="EMBL" id="AP022596">
    <property type="protein sequence ID" value="BBY62587.1"/>
    <property type="molecule type" value="Genomic_DNA"/>
</dbReference>
<feature type="transmembrane region" description="Helical" evidence="8">
    <location>
        <begin position="20"/>
        <end position="42"/>
    </location>
</feature>
<evidence type="ECO:0000256" key="5">
    <source>
        <dbReference type="ARBA" id="ARBA00022970"/>
    </source>
</evidence>
<evidence type="ECO:0000259" key="9">
    <source>
        <dbReference type="PROSITE" id="PS50928"/>
    </source>
</evidence>
<comment type="subcellular location">
    <subcellularLocation>
        <location evidence="1 8">Cell membrane</location>
        <topology evidence="1 8">Multi-pass membrane protein</topology>
    </subcellularLocation>
</comment>
<evidence type="ECO:0000256" key="1">
    <source>
        <dbReference type="ARBA" id="ARBA00004651"/>
    </source>
</evidence>
<dbReference type="RefSeq" id="WP_163746377.1">
    <property type="nucleotide sequence ID" value="NZ_AP022596.1"/>
</dbReference>
<dbReference type="Gene3D" id="1.10.3720.10">
    <property type="entry name" value="MetI-like"/>
    <property type="match status" value="1"/>
</dbReference>
<keyword evidence="6 8" id="KW-1133">Transmembrane helix</keyword>
<keyword evidence="7 8" id="KW-0472">Membrane</keyword>
<dbReference type="GO" id="GO:0043190">
    <property type="term" value="C:ATP-binding cassette (ABC) transporter complex"/>
    <property type="evidence" value="ECO:0007669"/>
    <property type="project" value="InterPro"/>
</dbReference>
<keyword evidence="4 8" id="KW-0812">Transmembrane</keyword>
<keyword evidence="11" id="KW-1185">Reference proteome</keyword>
<accession>A0A7I7SZX2</accession>
<evidence type="ECO:0000256" key="6">
    <source>
        <dbReference type="ARBA" id="ARBA00022989"/>
    </source>
</evidence>
<protein>
    <submittedName>
        <fullName evidence="10">Glutamine ABC transporter permease</fullName>
    </submittedName>
</protein>
<sequence length="216" mass="23187">MTAIWNDWLIHHDQLLAGLWTSLRLTFVALLLGLPAGLLLAVGTSSRRKVLRSAVIVLVEIGRGTPALVLLQIVYNGIPVTLSAFICAAIALAMTTAAYTSEILRGGLQAVPRGEIEAGHALGMSGVHVLRDVVIPQGIRIALPPLLGFCILMFQATSLAFVIAVPELTSQAKSIANNTFHYFNLFIIAGVLYAVITVSASFATEQLEKVLRHQHT</sequence>
<feature type="transmembrane region" description="Helical" evidence="8">
    <location>
        <begin position="185"/>
        <end position="204"/>
    </location>
</feature>
<dbReference type="Proteomes" id="UP000467148">
    <property type="component" value="Chromosome"/>
</dbReference>
<dbReference type="InterPro" id="IPR000515">
    <property type="entry name" value="MetI-like"/>
</dbReference>
<dbReference type="InterPro" id="IPR010065">
    <property type="entry name" value="AA_ABC_transptr_permease_3TM"/>
</dbReference>
<evidence type="ECO:0000256" key="4">
    <source>
        <dbReference type="ARBA" id="ARBA00022692"/>
    </source>
</evidence>
<feature type="transmembrane region" description="Helical" evidence="8">
    <location>
        <begin position="146"/>
        <end position="165"/>
    </location>
</feature>
<evidence type="ECO:0000313" key="10">
    <source>
        <dbReference type="EMBL" id="BBY62587.1"/>
    </source>
</evidence>
<dbReference type="GO" id="GO:0006865">
    <property type="term" value="P:amino acid transport"/>
    <property type="evidence" value="ECO:0007669"/>
    <property type="project" value="UniProtKB-KW"/>
</dbReference>
<feature type="transmembrane region" description="Helical" evidence="8">
    <location>
        <begin position="80"/>
        <end position="99"/>
    </location>
</feature>
<evidence type="ECO:0000256" key="3">
    <source>
        <dbReference type="ARBA" id="ARBA00022475"/>
    </source>
</evidence>
<dbReference type="SUPFAM" id="SSF161098">
    <property type="entry name" value="MetI-like"/>
    <property type="match status" value="1"/>
</dbReference>
<dbReference type="InterPro" id="IPR043429">
    <property type="entry name" value="ArtM/GltK/GlnP/TcyL/YhdX-like"/>
</dbReference>
<name>A0A7I7SZX2_9MYCO</name>
<feature type="transmembrane region" description="Helical" evidence="8">
    <location>
        <begin position="54"/>
        <end position="74"/>
    </location>
</feature>